<feature type="domain" description="Integrase catalytic" evidence="3">
    <location>
        <begin position="233"/>
        <end position="400"/>
    </location>
</feature>
<evidence type="ECO:0000256" key="2">
    <source>
        <dbReference type="SAM" id="Coils"/>
    </source>
</evidence>
<name>A0ABZ0KPT1_STRC4</name>
<dbReference type="EMBL" id="CP137524">
    <property type="protein sequence ID" value="WOT39592.1"/>
    <property type="molecule type" value="Genomic_DNA"/>
</dbReference>
<keyword evidence="5" id="KW-1185">Reference proteome</keyword>
<dbReference type="SUPFAM" id="SSF46689">
    <property type="entry name" value="Homeodomain-like"/>
    <property type="match status" value="1"/>
</dbReference>
<keyword evidence="2" id="KW-0175">Coiled coil</keyword>
<dbReference type="Pfam" id="PF13276">
    <property type="entry name" value="HTH_21"/>
    <property type="match status" value="1"/>
</dbReference>
<organism evidence="4 5">
    <name type="scientific">Streptomyces coeruleorubidus</name>
    <dbReference type="NCBI Taxonomy" id="116188"/>
    <lineage>
        <taxon>Bacteria</taxon>
        <taxon>Bacillati</taxon>
        <taxon>Actinomycetota</taxon>
        <taxon>Actinomycetes</taxon>
        <taxon>Kitasatosporales</taxon>
        <taxon>Streptomycetaceae</taxon>
        <taxon>Streptomyces</taxon>
    </lineage>
</organism>
<sequence length="414" mass="45784">MARPSPYPAELRERAVRMVAEIRPNYPTEWAAMKAVAAKLGIGAAETVRTWVRKAEVDAGQRPGVTSEDAAEIKRLRAENAELRRANEILKAASGFLRGRARPAVETLIAFVDAHRQVFGVEPICRVLTSHGLKIATSTYYAAKNRTSSTRAIRDAELKTHISRVHTDNFSVYGVRKVWRQLHREGIPAARCTVARLMRDLGLEGVRRGKKICTTIRDDGQERAADLLRRDFTASSPNERWVTDFTYVATWSGVVYVAFVVDVFSRAIVGWSAATSKRAKLVLDALDMALWRRDRAGTPAGPGLVHHSDAGSQYTSFAFTAHLLDAGIDASIGTVGDALDNALMESQIGLYKTELIKPSKPWHGLADVELATAEWTDWFNNQRLHTAIGNIPPHEHETNYYAQHQPQPAAGVNA</sequence>
<dbReference type="InterPro" id="IPR048020">
    <property type="entry name" value="Transpos_IS3"/>
</dbReference>
<dbReference type="NCBIfam" id="NF033516">
    <property type="entry name" value="transpos_IS3"/>
    <property type="match status" value="1"/>
</dbReference>
<reference evidence="4 5" key="1">
    <citation type="journal article" date="2021" name="J. Microbiol. Biotechnol.">
        <title>An Efficient Markerless Deletion System Suitable for the Industrial Strains of Streptomyces.</title>
        <authorList>
            <person name="Dong J."/>
            <person name="Wei J."/>
            <person name="Li H."/>
            <person name="Zhao S."/>
            <person name="Guan W."/>
        </authorList>
    </citation>
    <scope>NUCLEOTIDE SEQUENCE [LARGE SCALE GENOMIC DNA]</scope>
    <source>
        <strain evidence="4 5">CICC 11043</strain>
    </source>
</reference>
<feature type="coiled-coil region" evidence="2">
    <location>
        <begin position="66"/>
        <end position="93"/>
    </location>
</feature>
<evidence type="ECO:0000313" key="4">
    <source>
        <dbReference type="EMBL" id="WOT39592.1"/>
    </source>
</evidence>
<comment type="function">
    <text evidence="1">Involved in the transposition of the insertion sequence.</text>
</comment>
<dbReference type="InterPro" id="IPR025948">
    <property type="entry name" value="HTH-like_dom"/>
</dbReference>
<dbReference type="RefSeq" id="WP_317927749.1">
    <property type="nucleotide sequence ID" value="NZ_CP137524.1"/>
</dbReference>
<dbReference type="PANTHER" id="PTHR46889">
    <property type="entry name" value="TRANSPOSASE INSF FOR INSERTION SEQUENCE IS3B-RELATED"/>
    <property type="match status" value="1"/>
</dbReference>
<dbReference type="Gene3D" id="3.30.420.10">
    <property type="entry name" value="Ribonuclease H-like superfamily/Ribonuclease H"/>
    <property type="match status" value="1"/>
</dbReference>
<gene>
    <name evidence="4" type="ORF">R5U08_38145</name>
</gene>
<dbReference type="PANTHER" id="PTHR46889:SF4">
    <property type="entry name" value="TRANSPOSASE INSO FOR INSERTION SEQUENCE ELEMENT IS911B-RELATED"/>
    <property type="match status" value="1"/>
</dbReference>
<dbReference type="InterPro" id="IPR012337">
    <property type="entry name" value="RNaseH-like_sf"/>
</dbReference>
<dbReference type="Proteomes" id="UP001305002">
    <property type="component" value="Chromosome"/>
</dbReference>
<protein>
    <submittedName>
        <fullName evidence="4">IS3 family transposase</fullName>
    </submittedName>
</protein>
<dbReference type="InterPro" id="IPR036397">
    <property type="entry name" value="RNaseH_sf"/>
</dbReference>
<dbReference type="InterPro" id="IPR036388">
    <property type="entry name" value="WH-like_DNA-bd_sf"/>
</dbReference>
<dbReference type="Pfam" id="PF00665">
    <property type="entry name" value="rve"/>
    <property type="match status" value="1"/>
</dbReference>
<dbReference type="InterPro" id="IPR001584">
    <property type="entry name" value="Integrase_cat-core"/>
</dbReference>
<evidence type="ECO:0000256" key="1">
    <source>
        <dbReference type="ARBA" id="ARBA00002286"/>
    </source>
</evidence>
<evidence type="ECO:0000313" key="5">
    <source>
        <dbReference type="Proteomes" id="UP001305002"/>
    </source>
</evidence>
<reference evidence="4 5" key="2">
    <citation type="journal article" date="2024" name="Microb. Biotechnol.">
        <title>The involvement of multiple ABC transporters in daunorubicin efflux in Streptomyces coeruleorubidus.</title>
        <authorList>
            <person name="Dong J."/>
            <person name="Ning J."/>
            <person name="Tian Y."/>
            <person name="Li H."/>
            <person name="Chen H."/>
            <person name="Guan W."/>
        </authorList>
    </citation>
    <scope>NUCLEOTIDE SEQUENCE [LARGE SCALE GENOMIC DNA]</scope>
    <source>
        <strain evidence="4 5">CICC 11043</strain>
    </source>
</reference>
<dbReference type="SUPFAM" id="SSF53098">
    <property type="entry name" value="Ribonuclease H-like"/>
    <property type="match status" value="1"/>
</dbReference>
<dbReference type="Gene3D" id="1.10.10.10">
    <property type="entry name" value="Winged helix-like DNA-binding domain superfamily/Winged helix DNA-binding domain"/>
    <property type="match status" value="1"/>
</dbReference>
<evidence type="ECO:0000259" key="3">
    <source>
        <dbReference type="PROSITE" id="PS50994"/>
    </source>
</evidence>
<proteinExistence type="predicted"/>
<accession>A0ABZ0KPT1</accession>
<dbReference type="InterPro" id="IPR050900">
    <property type="entry name" value="Transposase_IS3/IS150/IS904"/>
</dbReference>
<dbReference type="InterPro" id="IPR009057">
    <property type="entry name" value="Homeodomain-like_sf"/>
</dbReference>
<dbReference type="PROSITE" id="PS50994">
    <property type="entry name" value="INTEGRASE"/>
    <property type="match status" value="1"/>
</dbReference>